<evidence type="ECO:0000313" key="2">
    <source>
        <dbReference type="Proteomes" id="UP000265520"/>
    </source>
</evidence>
<reference evidence="1 2" key="1">
    <citation type="journal article" date="2018" name="Front. Plant Sci.">
        <title>Red Clover (Trifolium pratense) and Zigzag Clover (T. medium) - A Picture of Genomic Similarities and Differences.</title>
        <authorList>
            <person name="Dluhosova J."/>
            <person name="Istvanek J."/>
            <person name="Nedelnik J."/>
            <person name="Repkova J."/>
        </authorList>
    </citation>
    <scope>NUCLEOTIDE SEQUENCE [LARGE SCALE GENOMIC DNA]</scope>
    <source>
        <strain evidence="2">cv. 10/8</strain>
        <tissue evidence="1">Leaf</tissue>
    </source>
</reference>
<feature type="non-terminal residue" evidence="1">
    <location>
        <position position="44"/>
    </location>
</feature>
<dbReference type="GO" id="GO:0004497">
    <property type="term" value="F:monooxygenase activity"/>
    <property type="evidence" value="ECO:0007669"/>
    <property type="project" value="InterPro"/>
</dbReference>
<dbReference type="GO" id="GO:0016705">
    <property type="term" value="F:oxidoreductase activity, acting on paired donors, with incorporation or reduction of molecular oxygen"/>
    <property type="evidence" value="ECO:0007669"/>
    <property type="project" value="InterPro"/>
</dbReference>
<organism evidence="1 2">
    <name type="scientific">Trifolium medium</name>
    <dbReference type="NCBI Taxonomy" id="97028"/>
    <lineage>
        <taxon>Eukaryota</taxon>
        <taxon>Viridiplantae</taxon>
        <taxon>Streptophyta</taxon>
        <taxon>Embryophyta</taxon>
        <taxon>Tracheophyta</taxon>
        <taxon>Spermatophyta</taxon>
        <taxon>Magnoliopsida</taxon>
        <taxon>eudicotyledons</taxon>
        <taxon>Gunneridae</taxon>
        <taxon>Pentapetalae</taxon>
        <taxon>rosids</taxon>
        <taxon>fabids</taxon>
        <taxon>Fabales</taxon>
        <taxon>Fabaceae</taxon>
        <taxon>Papilionoideae</taxon>
        <taxon>50 kb inversion clade</taxon>
        <taxon>NPAAA clade</taxon>
        <taxon>Hologalegina</taxon>
        <taxon>IRL clade</taxon>
        <taxon>Trifolieae</taxon>
        <taxon>Trifolium</taxon>
    </lineage>
</organism>
<dbReference type="EMBL" id="LXQA011387777">
    <property type="protein sequence ID" value="MCI95474.1"/>
    <property type="molecule type" value="Genomic_DNA"/>
</dbReference>
<dbReference type="InterPro" id="IPR036396">
    <property type="entry name" value="Cyt_P450_sf"/>
</dbReference>
<protein>
    <submittedName>
        <fullName evidence="1">Cytochrome P450</fullName>
    </submittedName>
</protein>
<proteinExistence type="predicted"/>
<dbReference type="InterPro" id="IPR001128">
    <property type="entry name" value="Cyt_P450"/>
</dbReference>
<dbReference type="Proteomes" id="UP000265520">
    <property type="component" value="Unassembled WGS sequence"/>
</dbReference>
<evidence type="ECO:0000313" key="1">
    <source>
        <dbReference type="EMBL" id="MCI95474.1"/>
    </source>
</evidence>
<dbReference type="SUPFAM" id="SSF48264">
    <property type="entry name" value="Cytochrome P450"/>
    <property type="match status" value="1"/>
</dbReference>
<dbReference type="GO" id="GO:0005506">
    <property type="term" value="F:iron ion binding"/>
    <property type="evidence" value="ECO:0007669"/>
    <property type="project" value="InterPro"/>
</dbReference>
<name>A0A392W492_9FABA</name>
<dbReference type="Pfam" id="PF00067">
    <property type="entry name" value="p450"/>
    <property type="match status" value="1"/>
</dbReference>
<dbReference type="GO" id="GO:0020037">
    <property type="term" value="F:heme binding"/>
    <property type="evidence" value="ECO:0007669"/>
    <property type="project" value="InterPro"/>
</dbReference>
<sequence length="44" mass="5220">MANLVKYGHVQQRIVEEIGEVVDHREEREVKEEDLEKLPYLKAV</sequence>
<keyword evidence="2" id="KW-1185">Reference proteome</keyword>
<accession>A0A392W492</accession>
<dbReference type="Gene3D" id="1.10.630.10">
    <property type="entry name" value="Cytochrome P450"/>
    <property type="match status" value="1"/>
</dbReference>
<dbReference type="AlphaFoldDB" id="A0A392W492"/>
<comment type="caution">
    <text evidence="1">The sequence shown here is derived from an EMBL/GenBank/DDBJ whole genome shotgun (WGS) entry which is preliminary data.</text>
</comment>